<evidence type="ECO:0000313" key="8">
    <source>
        <dbReference type="EMBL" id="GCD77276.1"/>
    </source>
</evidence>
<comment type="function">
    <text evidence="1 5">Peptide chain release factor 1 directs the termination of translation in response to the peptide chain termination codons UAG and UAA.</text>
</comment>
<dbReference type="AlphaFoldDB" id="A0A401XJT4"/>
<evidence type="ECO:0000256" key="4">
    <source>
        <dbReference type="ARBA" id="ARBA00022917"/>
    </source>
</evidence>
<dbReference type="Pfam" id="PF03462">
    <property type="entry name" value="PCRF"/>
    <property type="match status" value="1"/>
</dbReference>
<organism evidence="8 9">
    <name type="scientific">Thermaurantimonas aggregans</name>
    <dbReference type="NCBI Taxonomy" id="2173829"/>
    <lineage>
        <taxon>Bacteria</taxon>
        <taxon>Pseudomonadati</taxon>
        <taxon>Bacteroidota</taxon>
        <taxon>Flavobacteriia</taxon>
        <taxon>Flavobacteriales</taxon>
        <taxon>Schleiferiaceae</taxon>
        <taxon>Thermaurantimonas</taxon>
    </lineage>
</organism>
<keyword evidence="5" id="KW-0963">Cytoplasm</keyword>
<name>A0A401XJT4_9FLAO</name>
<comment type="caution">
    <text evidence="8">The sequence shown here is derived from an EMBL/GenBank/DDBJ whole genome shotgun (WGS) entry which is preliminary data.</text>
</comment>
<evidence type="ECO:0000256" key="5">
    <source>
        <dbReference type="HAMAP-Rule" id="MF_00093"/>
    </source>
</evidence>
<evidence type="ECO:0000313" key="9">
    <source>
        <dbReference type="Proteomes" id="UP000286715"/>
    </source>
</evidence>
<keyword evidence="4 5" id="KW-0648">Protein biosynthesis</keyword>
<dbReference type="GO" id="GO:0016149">
    <property type="term" value="F:translation release factor activity, codon specific"/>
    <property type="evidence" value="ECO:0007669"/>
    <property type="project" value="UniProtKB-UniRule"/>
</dbReference>
<dbReference type="Gene3D" id="6.10.140.1950">
    <property type="match status" value="1"/>
</dbReference>
<dbReference type="GO" id="GO:0005737">
    <property type="term" value="C:cytoplasm"/>
    <property type="evidence" value="ECO:0007669"/>
    <property type="project" value="UniProtKB-SubCell"/>
</dbReference>
<dbReference type="SUPFAM" id="SSF75620">
    <property type="entry name" value="Release factor"/>
    <property type="match status" value="1"/>
</dbReference>
<evidence type="ECO:0000259" key="7">
    <source>
        <dbReference type="PROSITE" id="PS00745"/>
    </source>
</evidence>
<sequence>MLKEMDSLIEKIEALELKFQDVADQIVQPHIIADQKKYVALNREYKELEAIVEKGKQFKNLYNSIQEAKEILKTEKDPELREIALAEIEEGEPRLEQLREEIRLLLLPKDPEDARGCTMEIRAGTGGDEAAIFAGDLFRMYSKYCEKRGWKVEVLDYNEGTSGGYKEIIFKVNGEGAYGVLKYESGVHRVQRVPQTETQGRIHTSAATVAVLPEADEISFELNPADVEMQTARSGGAGGQNVNKVETKVMLTHRPTGIVVTCQVERSQHANRERAMQMLRDKLFEIEYTKRMEEVASKRKTMVSTGDRSAKIRTYNYPQSRVTDHRIGLTVYNLDEIMNGDLFKFSEELELAENAERLKESAEV</sequence>
<protein>
    <recommendedName>
        <fullName evidence="5 6">Peptide chain release factor 1</fullName>
        <shortName evidence="5">RF-1</shortName>
    </recommendedName>
</protein>
<dbReference type="InterPro" id="IPR005139">
    <property type="entry name" value="PCRF"/>
</dbReference>
<dbReference type="NCBIfam" id="NF001859">
    <property type="entry name" value="PRK00591.1"/>
    <property type="match status" value="1"/>
</dbReference>
<evidence type="ECO:0000256" key="1">
    <source>
        <dbReference type="ARBA" id="ARBA00002986"/>
    </source>
</evidence>
<evidence type="ECO:0000256" key="3">
    <source>
        <dbReference type="ARBA" id="ARBA00022481"/>
    </source>
</evidence>
<comment type="PTM">
    <text evidence="5">Methylated by PrmC. Methylation increases the termination efficiency of RF1.</text>
</comment>
<dbReference type="Gene3D" id="3.30.160.20">
    <property type="match status" value="1"/>
</dbReference>
<dbReference type="InterPro" id="IPR004373">
    <property type="entry name" value="RF-1"/>
</dbReference>
<evidence type="ECO:0000256" key="6">
    <source>
        <dbReference type="NCBIfam" id="TIGR00019"/>
    </source>
</evidence>
<dbReference type="FunFam" id="3.30.160.20:FF:000004">
    <property type="entry name" value="Peptide chain release factor 1"/>
    <property type="match status" value="1"/>
</dbReference>
<feature type="modified residue" description="N5-methylglutamine" evidence="5">
    <location>
        <position position="240"/>
    </location>
</feature>
<dbReference type="HAMAP" id="MF_00093">
    <property type="entry name" value="Rel_fac_1"/>
    <property type="match status" value="1"/>
</dbReference>
<keyword evidence="3 5" id="KW-0488">Methylation</keyword>
<dbReference type="FunFam" id="3.30.70.1660:FF:000002">
    <property type="entry name" value="Peptide chain release factor 1"/>
    <property type="match status" value="1"/>
</dbReference>
<comment type="similarity">
    <text evidence="2 5">Belongs to the prokaryotic/mitochondrial release factor family.</text>
</comment>
<proteinExistence type="inferred from homology"/>
<dbReference type="Proteomes" id="UP000286715">
    <property type="component" value="Unassembled WGS sequence"/>
</dbReference>
<gene>
    <name evidence="5 8" type="primary">prfA</name>
    <name evidence="8" type="ORF">JCM31826_07580</name>
</gene>
<feature type="domain" description="Prokaryotic-type class I peptide chain release factors" evidence="7">
    <location>
        <begin position="233"/>
        <end position="249"/>
    </location>
</feature>
<dbReference type="PANTHER" id="PTHR43804">
    <property type="entry name" value="LD18447P"/>
    <property type="match status" value="1"/>
</dbReference>
<dbReference type="EMBL" id="BHZE01000005">
    <property type="protein sequence ID" value="GCD77276.1"/>
    <property type="molecule type" value="Genomic_DNA"/>
</dbReference>
<dbReference type="InterPro" id="IPR050057">
    <property type="entry name" value="Prokaryotic/Mito_RF"/>
</dbReference>
<evidence type="ECO:0000256" key="2">
    <source>
        <dbReference type="ARBA" id="ARBA00010835"/>
    </source>
</evidence>
<dbReference type="Pfam" id="PF00472">
    <property type="entry name" value="RF-1"/>
    <property type="match status" value="1"/>
</dbReference>
<dbReference type="SMART" id="SM00937">
    <property type="entry name" value="PCRF"/>
    <property type="match status" value="1"/>
</dbReference>
<accession>A0A401XJT4</accession>
<dbReference type="PANTHER" id="PTHR43804:SF7">
    <property type="entry name" value="LD18447P"/>
    <property type="match status" value="1"/>
</dbReference>
<dbReference type="InterPro" id="IPR000352">
    <property type="entry name" value="Pep_chain_release_fac_I"/>
</dbReference>
<dbReference type="NCBIfam" id="TIGR00019">
    <property type="entry name" value="prfA"/>
    <property type="match status" value="1"/>
</dbReference>
<comment type="subcellular location">
    <subcellularLocation>
        <location evidence="5">Cytoplasm</location>
    </subcellularLocation>
</comment>
<dbReference type="PROSITE" id="PS00745">
    <property type="entry name" value="RF_PROK_I"/>
    <property type="match status" value="1"/>
</dbReference>
<reference evidence="8 9" key="1">
    <citation type="submission" date="2018-11" db="EMBL/GenBank/DDBJ databases">
        <title>Schleiferia aggregans sp. nov., a moderately thermophilic heterotrophic bacterium isolated from microbial mats at a terrestrial hot spring.</title>
        <authorList>
            <person name="Iino T."/>
            <person name="Ohkuma M."/>
            <person name="Haruta S."/>
        </authorList>
    </citation>
    <scope>NUCLEOTIDE SEQUENCE [LARGE SCALE GENOMIC DNA]</scope>
    <source>
        <strain evidence="8 9">LA</strain>
    </source>
</reference>
<keyword evidence="9" id="KW-1185">Reference proteome</keyword>
<dbReference type="InterPro" id="IPR045853">
    <property type="entry name" value="Pep_chain_release_fac_I_sf"/>
</dbReference>
<dbReference type="Gene3D" id="3.30.70.1660">
    <property type="match status" value="1"/>
</dbReference>